<dbReference type="FunFam" id="3.40.50.720:FF:000173">
    <property type="entry name" value="3-oxoacyl-[acyl-carrier protein] reductase"/>
    <property type="match status" value="1"/>
</dbReference>
<dbReference type="OrthoDB" id="4481821at2"/>
<gene>
    <name evidence="4" type="ORF">EG850_04600</name>
</gene>
<dbReference type="Pfam" id="PF13561">
    <property type="entry name" value="adh_short_C2"/>
    <property type="match status" value="1"/>
</dbReference>
<evidence type="ECO:0000256" key="2">
    <source>
        <dbReference type="ARBA" id="ARBA00023002"/>
    </source>
</evidence>
<dbReference type="InterPro" id="IPR057326">
    <property type="entry name" value="KR_dom"/>
</dbReference>
<dbReference type="Proteomes" id="UP000274391">
    <property type="component" value="Unassembled WGS sequence"/>
</dbReference>
<evidence type="ECO:0000259" key="3">
    <source>
        <dbReference type="SMART" id="SM00822"/>
    </source>
</evidence>
<keyword evidence="5" id="KW-1185">Reference proteome</keyword>
<evidence type="ECO:0000313" key="4">
    <source>
        <dbReference type="EMBL" id="RRJ87587.1"/>
    </source>
</evidence>
<feature type="domain" description="Ketoreductase" evidence="3">
    <location>
        <begin position="8"/>
        <end position="198"/>
    </location>
</feature>
<sequence>MTEVNARPVALVTGASRGIGRAAAIELARVGYDIAGWYRSNDDESAATARAVEAFGARYFGTRVDVADEDAVRAGMRAIRTDFDGALSAVVVAAGITSDGFAGSMSADKFRRVIETNLVGSFFICRDALRAMRKTGGAIVLLSSTSGLRGQAGQANYSASKGGVNALTQALAKEGAAAGIRVNAVAPGFTDTDMVRGMDAASRQALVERIPLGRMGEAEEIARAIRFLATSESSYVTGQILAVDGGITA</sequence>
<dbReference type="InterPro" id="IPR020904">
    <property type="entry name" value="Sc_DH/Rdtase_CS"/>
</dbReference>
<dbReference type="InterPro" id="IPR002347">
    <property type="entry name" value="SDR_fam"/>
</dbReference>
<dbReference type="PANTHER" id="PTHR42879:SF2">
    <property type="entry name" value="3-OXOACYL-[ACYL-CARRIER-PROTEIN] REDUCTASE FABG"/>
    <property type="match status" value="1"/>
</dbReference>
<accession>A0A3P3VZC4</accession>
<dbReference type="PRINTS" id="PR00080">
    <property type="entry name" value="SDRFAMILY"/>
</dbReference>
<dbReference type="Gene3D" id="3.40.50.720">
    <property type="entry name" value="NAD(P)-binding Rossmann-like Domain"/>
    <property type="match status" value="1"/>
</dbReference>
<protein>
    <submittedName>
        <fullName evidence="4">SDR family oxidoreductase</fullName>
    </submittedName>
</protein>
<name>A0A3P3VZC4_9MICO</name>
<dbReference type="InterPro" id="IPR036291">
    <property type="entry name" value="NAD(P)-bd_dom_sf"/>
</dbReference>
<evidence type="ECO:0000313" key="5">
    <source>
        <dbReference type="Proteomes" id="UP000274391"/>
    </source>
</evidence>
<comment type="similarity">
    <text evidence="1">Belongs to the short-chain dehydrogenases/reductases (SDR) family.</text>
</comment>
<dbReference type="GO" id="GO:0016491">
    <property type="term" value="F:oxidoreductase activity"/>
    <property type="evidence" value="ECO:0007669"/>
    <property type="project" value="UniProtKB-KW"/>
</dbReference>
<dbReference type="PANTHER" id="PTHR42879">
    <property type="entry name" value="3-OXOACYL-(ACYL-CARRIER-PROTEIN) REDUCTASE"/>
    <property type="match status" value="1"/>
</dbReference>
<proteinExistence type="inferred from homology"/>
<dbReference type="PROSITE" id="PS00061">
    <property type="entry name" value="ADH_SHORT"/>
    <property type="match status" value="1"/>
</dbReference>
<dbReference type="SUPFAM" id="SSF51735">
    <property type="entry name" value="NAD(P)-binding Rossmann-fold domains"/>
    <property type="match status" value="1"/>
</dbReference>
<keyword evidence="2" id="KW-0560">Oxidoreductase</keyword>
<reference evidence="4 5" key="1">
    <citation type="submission" date="2018-11" db="EMBL/GenBank/DDBJ databases">
        <title>YIM 102482-1 draft genome.</title>
        <authorList>
            <person name="Li G."/>
            <person name="Jiang Y."/>
        </authorList>
    </citation>
    <scope>NUCLEOTIDE SEQUENCE [LARGE SCALE GENOMIC DNA]</scope>
    <source>
        <strain evidence="4 5">YIM 102482-1</strain>
    </source>
</reference>
<evidence type="ECO:0000256" key="1">
    <source>
        <dbReference type="ARBA" id="ARBA00006484"/>
    </source>
</evidence>
<dbReference type="AlphaFoldDB" id="A0A3P3VZC4"/>
<dbReference type="GO" id="GO:0032787">
    <property type="term" value="P:monocarboxylic acid metabolic process"/>
    <property type="evidence" value="ECO:0007669"/>
    <property type="project" value="UniProtKB-ARBA"/>
</dbReference>
<dbReference type="InterPro" id="IPR050259">
    <property type="entry name" value="SDR"/>
</dbReference>
<organism evidence="4 5">
    <name type="scientific">Gulosibacter macacae</name>
    <dbReference type="NCBI Taxonomy" id="2488791"/>
    <lineage>
        <taxon>Bacteria</taxon>
        <taxon>Bacillati</taxon>
        <taxon>Actinomycetota</taxon>
        <taxon>Actinomycetes</taxon>
        <taxon>Micrococcales</taxon>
        <taxon>Microbacteriaceae</taxon>
        <taxon>Gulosibacter</taxon>
    </lineage>
</organism>
<dbReference type="EMBL" id="RQVS01000004">
    <property type="protein sequence ID" value="RRJ87587.1"/>
    <property type="molecule type" value="Genomic_DNA"/>
</dbReference>
<comment type="caution">
    <text evidence="4">The sequence shown here is derived from an EMBL/GenBank/DDBJ whole genome shotgun (WGS) entry which is preliminary data.</text>
</comment>
<dbReference type="SMART" id="SM00822">
    <property type="entry name" value="PKS_KR"/>
    <property type="match status" value="1"/>
</dbReference>
<dbReference type="PRINTS" id="PR00081">
    <property type="entry name" value="GDHRDH"/>
</dbReference>
<dbReference type="RefSeq" id="WP_124970655.1">
    <property type="nucleotide sequence ID" value="NZ_RQVS01000004.1"/>
</dbReference>